<dbReference type="InterPro" id="IPR041588">
    <property type="entry name" value="Integrase_H2C2"/>
</dbReference>
<evidence type="ECO:0000313" key="2">
    <source>
        <dbReference type="EMBL" id="TBU10754.1"/>
    </source>
</evidence>
<keyword evidence="3" id="KW-1185">Reference proteome</keyword>
<proteinExistence type="predicted"/>
<sequence length="389" mass="45676">MPKIVSCKNTKEKEILSSYLKTAQYPAEYFKEEKWLLRQKAEHFTSLGDDICFERRDHLIRAVFAFKTALIRQIIRIEHAVAHNGVNKMMDLIVQKYYGILKAYIKEYVKDCEACCRFNFLKTNQPIYINYITKKYDFFMMDRVDLRRYSDQNDQYSWILNVIDTYRKHLWCFKLINKTSELFKNTPLKALSTDLNIKFIHGRQRKLKAQTKKLHETGGRREMEHLNNIFNAYNRTIHGFNNPLSRSIIVEYEASMIVPAIDVDSDMVLAEENAEKTQWSLEIASDVHEEFTETHTTITTIIADDLGNDSKIRSDKATIQIYSRKICLLEINFDKEDFDMNTKTKRAPFDSFYDNSVFTVTAILMNSMIEVKNNDGNTRTVFSGVTKRV</sequence>
<dbReference type="Proteomes" id="UP000292282">
    <property type="component" value="Unassembled WGS sequence"/>
</dbReference>
<organism evidence="2 3">
    <name type="scientific">Hamiltosporidium tvaerminnensis</name>
    <dbReference type="NCBI Taxonomy" id="1176355"/>
    <lineage>
        <taxon>Eukaryota</taxon>
        <taxon>Fungi</taxon>
        <taxon>Fungi incertae sedis</taxon>
        <taxon>Microsporidia</taxon>
        <taxon>Dubosqiidae</taxon>
        <taxon>Hamiltosporidium</taxon>
    </lineage>
</organism>
<dbReference type="OrthoDB" id="2194511at2759"/>
<protein>
    <recommendedName>
        <fullName evidence="1">Integrase zinc-binding domain-containing protein</fullName>
    </recommendedName>
</protein>
<dbReference type="Pfam" id="PF17921">
    <property type="entry name" value="Integrase_H2C2"/>
    <property type="match status" value="1"/>
</dbReference>
<feature type="domain" description="Integrase zinc-binding" evidence="1">
    <location>
        <begin position="68"/>
        <end position="119"/>
    </location>
</feature>
<comment type="caution">
    <text evidence="2">The sequence shown here is derived from an EMBL/GenBank/DDBJ whole genome shotgun (WGS) entry which is preliminary data.</text>
</comment>
<dbReference type="AlphaFoldDB" id="A0A4Q9LQU9"/>
<evidence type="ECO:0000313" key="3">
    <source>
        <dbReference type="Proteomes" id="UP000292282"/>
    </source>
</evidence>
<evidence type="ECO:0000259" key="1">
    <source>
        <dbReference type="Pfam" id="PF17921"/>
    </source>
</evidence>
<dbReference type="VEuPathDB" id="MicrosporidiaDB:CWI38_1566p0010"/>
<dbReference type="EMBL" id="PITK01001566">
    <property type="protein sequence ID" value="TBU10754.1"/>
    <property type="molecule type" value="Genomic_DNA"/>
</dbReference>
<accession>A0A4Q9LQU9</accession>
<gene>
    <name evidence="2" type="ORF">CWI38_1566p0010</name>
</gene>
<reference evidence="2 3" key="1">
    <citation type="submission" date="2017-12" db="EMBL/GenBank/DDBJ databases">
        <authorList>
            <person name="Pombert J.-F."/>
            <person name="Haag K.L."/>
            <person name="Ebert D."/>
        </authorList>
    </citation>
    <scope>NUCLEOTIDE SEQUENCE [LARGE SCALE GENOMIC DNA]</scope>
    <source>
        <strain evidence="2">IL-G-3</strain>
    </source>
</reference>
<dbReference type="Gene3D" id="1.10.340.70">
    <property type="match status" value="1"/>
</dbReference>
<name>A0A4Q9LQU9_9MICR</name>